<dbReference type="Proteomes" id="UP000799118">
    <property type="component" value="Unassembled WGS sequence"/>
</dbReference>
<dbReference type="InterPro" id="IPR004217">
    <property type="entry name" value="Tim10-like"/>
</dbReference>
<dbReference type="EMBL" id="ML770858">
    <property type="protein sequence ID" value="KAE9382914.1"/>
    <property type="molecule type" value="Genomic_DNA"/>
</dbReference>
<comment type="similarity">
    <text evidence="1 5">Belongs to the small Tim family.</text>
</comment>
<dbReference type="GO" id="GO:0005743">
    <property type="term" value="C:mitochondrial inner membrane"/>
    <property type="evidence" value="ECO:0007669"/>
    <property type="project" value="UniProtKB-SubCell"/>
</dbReference>
<gene>
    <name evidence="7" type="ORF">BT96DRAFT_747108</name>
    <name evidence="8" type="ORF">BT96DRAFT_825151</name>
</gene>
<evidence type="ECO:0000256" key="1">
    <source>
        <dbReference type="ARBA" id="ARBA00006720"/>
    </source>
</evidence>
<keyword evidence="5" id="KW-0143">Chaperone</keyword>
<comment type="subcellular location">
    <subcellularLocation>
        <location evidence="5">Mitochondrion inner membrane</location>
        <topology evidence="5">Peripheral membrane protein</topology>
        <orientation evidence="5">Intermembrane side</orientation>
    </subcellularLocation>
</comment>
<dbReference type="GO" id="GO:0015031">
    <property type="term" value="P:protein transport"/>
    <property type="evidence" value="ECO:0007669"/>
    <property type="project" value="UniProtKB-KW"/>
</dbReference>
<dbReference type="Gene3D" id="1.10.287.810">
    <property type="entry name" value="Mitochondrial import inner membrane translocase subunit tim13 like domains"/>
    <property type="match status" value="1"/>
</dbReference>
<keyword evidence="5" id="KW-0496">Mitochondrion</keyword>
<feature type="non-terminal residue" evidence="7">
    <location>
        <position position="59"/>
    </location>
</feature>
<feature type="domain" description="Tim10-like" evidence="6">
    <location>
        <begin position="3"/>
        <end position="49"/>
    </location>
</feature>
<dbReference type="InterPro" id="IPR035427">
    <property type="entry name" value="Tim10-like_dom_sf"/>
</dbReference>
<keyword evidence="5" id="KW-0813">Transport</keyword>
<feature type="non-terminal residue" evidence="7">
    <location>
        <position position="1"/>
    </location>
</feature>
<evidence type="ECO:0000313" key="7">
    <source>
        <dbReference type="EMBL" id="KAE9382914.1"/>
    </source>
</evidence>
<protein>
    <recommendedName>
        <fullName evidence="5">Mitochondrial import inner membrane translocase subunit</fullName>
    </recommendedName>
</protein>
<evidence type="ECO:0000256" key="3">
    <source>
        <dbReference type="ARBA" id="ARBA00022927"/>
    </source>
</evidence>
<keyword evidence="3 5" id="KW-0653">Protein transport</keyword>
<name>A0A6A4GBR1_9AGAR</name>
<comment type="domain">
    <text evidence="5">The twin CX3C motif contains 4 conserved Cys residues that form 2 disulfide bonds in the mitochondrial intermembrane space.</text>
</comment>
<evidence type="ECO:0000313" key="8">
    <source>
        <dbReference type="EMBL" id="KAE9396122.1"/>
    </source>
</evidence>
<keyword evidence="2 5" id="KW-0999">Mitochondrion inner membrane</keyword>
<accession>A0A6A4GBR1</accession>
<dbReference type="OrthoDB" id="1551503at2759"/>
<comment type="subunit">
    <text evidence="5">Heterohexamer.</text>
</comment>
<evidence type="ECO:0000259" key="6">
    <source>
        <dbReference type="Pfam" id="PF02953"/>
    </source>
</evidence>
<keyword evidence="5" id="KW-1015">Disulfide bond</keyword>
<proteinExistence type="inferred from homology"/>
<evidence type="ECO:0000256" key="4">
    <source>
        <dbReference type="ARBA" id="ARBA00023010"/>
    </source>
</evidence>
<evidence type="ECO:0000256" key="2">
    <source>
        <dbReference type="ARBA" id="ARBA00022792"/>
    </source>
</evidence>
<keyword evidence="9" id="KW-1185">Reference proteome</keyword>
<dbReference type="AlphaFoldDB" id="A0A6A4GBR1"/>
<sequence>EKIQSLQALYRDLVEKCFRSCCADFACKAMTSKEETCVINCVDKFLDKSSKHPESRFAE</sequence>
<keyword evidence="2 5" id="KW-0472">Membrane</keyword>
<organism evidence="7 9">
    <name type="scientific">Gymnopus androsaceus JB14</name>
    <dbReference type="NCBI Taxonomy" id="1447944"/>
    <lineage>
        <taxon>Eukaryota</taxon>
        <taxon>Fungi</taxon>
        <taxon>Dikarya</taxon>
        <taxon>Basidiomycota</taxon>
        <taxon>Agaricomycotina</taxon>
        <taxon>Agaricomycetes</taxon>
        <taxon>Agaricomycetidae</taxon>
        <taxon>Agaricales</taxon>
        <taxon>Marasmiineae</taxon>
        <taxon>Omphalotaceae</taxon>
        <taxon>Gymnopus</taxon>
    </lineage>
</organism>
<dbReference type="EMBL" id="ML769519">
    <property type="protein sequence ID" value="KAE9396122.1"/>
    <property type="molecule type" value="Genomic_DNA"/>
</dbReference>
<dbReference type="SUPFAM" id="SSF144122">
    <property type="entry name" value="Tim10-like"/>
    <property type="match status" value="1"/>
</dbReference>
<evidence type="ECO:0000313" key="9">
    <source>
        <dbReference type="Proteomes" id="UP000799118"/>
    </source>
</evidence>
<comment type="function">
    <text evidence="5">Mitochondrial intermembrane chaperone that participates in the import and insertion of some multi-pass transmembrane proteins into the mitochondrial inner membrane. Also required for the transfer of beta-barrel precursors from the TOM complex to the sorting and assembly machinery (SAM complex) of the outer membrane. Acts as a chaperone-like protein that protects the hydrophobic precursors from aggregation and guide them through the mitochondrial intermembrane space.</text>
</comment>
<dbReference type="Pfam" id="PF02953">
    <property type="entry name" value="zf-Tim10_DDP"/>
    <property type="match status" value="1"/>
</dbReference>
<keyword evidence="4 5" id="KW-0811">Translocation</keyword>
<reference evidence="7" key="1">
    <citation type="journal article" date="2019" name="Environ. Microbiol.">
        <title>Fungal ecological strategies reflected in gene transcription - a case study of two litter decomposers.</title>
        <authorList>
            <person name="Barbi F."/>
            <person name="Kohler A."/>
            <person name="Barry K."/>
            <person name="Baskaran P."/>
            <person name="Daum C."/>
            <person name="Fauchery L."/>
            <person name="Ihrmark K."/>
            <person name="Kuo A."/>
            <person name="LaButti K."/>
            <person name="Lipzen A."/>
            <person name="Morin E."/>
            <person name="Grigoriev I.V."/>
            <person name="Henrissat B."/>
            <person name="Lindahl B."/>
            <person name="Martin F."/>
        </authorList>
    </citation>
    <scope>NUCLEOTIDE SEQUENCE</scope>
    <source>
        <strain evidence="7">JB14</strain>
    </source>
</reference>
<evidence type="ECO:0000256" key="5">
    <source>
        <dbReference type="RuleBase" id="RU367043"/>
    </source>
</evidence>